<dbReference type="PANTHER" id="PTHR45339">
    <property type="entry name" value="HYBRID SIGNAL TRANSDUCTION HISTIDINE KINASE J"/>
    <property type="match status" value="1"/>
</dbReference>
<evidence type="ECO:0000259" key="3">
    <source>
        <dbReference type="PROSITE" id="PS50110"/>
    </source>
</evidence>
<keyword evidence="1 2" id="KW-0597">Phosphoprotein</keyword>
<keyword evidence="4" id="KW-0418">Kinase</keyword>
<dbReference type="Proteomes" id="UP001193389">
    <property type="component" value="Chromosome"/>
</dbReference>
<gene>
    <name evidence="4" type="ORF">AQPE_1150</name>
</gene>
<sequence length="126" mass="14615">MKLLIVDDNPINQKFLYYSLKKYYEIETADNGLEAVEMLEKNSYDVVLMDLSMPVMDGAEATLRIRKSINAKNKHVPIIFVTTNDFEHDRTRCMKNGGSDYLIKPVDINELLNSINIQLNLRQEIF</sequence>
<name>A0A5K7S652_9BACT</name>
<dbReference type="CDD" id="cd17546">
    <property type="entry name" value="REC_hyHK_CKI1_RcsC-like"/>
    <property type="match status" value="1"/>
</dbReference>
<dbReference type="SMART" id="SM00448">
    <property type="entry name" value="REC"/>
    <property type="match status" value="1"/>
</dbReference>
<dbReference type="InterPro" id="IPR001789">
    <property type="entry name" value="Sig_transdc_resp-reg_receiver"/>
</dbReference>
<feature type="domain" description="Response regulatory" evidence="3">
    <location>
        <begin position="2"/>
        <end position="119"/>
    </location>
</feature>
<dbReference type="GO" id="GO:0016301">
    <property type="term" value="F:kinase activity"/>
    <property type="evidence" value="ECO:0007669"/>
    <property type="project" value="UniProtKB-KW"/>
</dbReference>
<feature type="modified residue" description="4-aspartylphosphate" evidence="2">
    <location>
        <position position="50"/>
    </location>
</feature>
<dbReference type="InterPro" id="IPR011006">
    <property type="entry name" value="CheY-like_superfamily"/>
</dbReference>
<dbReference type="RefSeq" id="WP_318350032.1">
    <property type="nucleotide sequence ID" value="NZ_AP018694.1"/>
</dbReference>
<evidence type="ECO:0000313" key="5">
    <source>
        <dbReference type="Proteomes" id="UP001193389"/>
    </source>
</evidence>
<evidence type="ECO:0000256" key="1">
    <source>
        <dbReference type="ARBA" id="ARBA00022553"/>
    </source>
</evidence>
<protein>
    <submittedName>
        <fullName evidence="4">Sensory box histidine kinase</fullName>
    </submittedName>
</protein>
<keyword evidence="4" id="KW-0808">Transferase</keyword>
<dbReference type="Pfam" id="PF00072">
    <property type="entry name" value="Response_reg"/>
    <property type="match status" value="1"/>
</dbReference>
<dbReference type="SUPFAM" id="SSF52172">
    <property type="entry name" value="CheY-like"/>
    <property type="match status" value="1"/>
</dbReference>
<evidence type="ECO:0000313" key="4">
    <source>
        <dbReference type="EMBL" id="BBE17002.1"/>
    </source>
</evidence>
<dbReference type="PANTHER" id="PTHR45339:SF3">
    <property type="entry name" value="HISTIDINE KINASE"/>
    <property type="match status" value="1"/>
</dbReference>
<proteinExistence type="predicted"/>
<dbReference type="KEGG" id="anf:AQPE_1150"/>
<dbReference type="GO" id="GO:0000160">
    <property type="term" value="P:phosphorelay signal transduction system"/>
    <property type="evidence" value="ECO:0007669"/>
    <property type="project" value="InterPro"/>
</dbReference>
<dbReference type="AlphaFoldDB" id="A0A5K7S652"/>
<dbReference type="PROSITE" id="PS50110">
    <property type="entry name" value="RESPONSE_REGULATORY"/>
    <property type="match status" value="1"/>
</dbReference>
<reference evidence="4" key="1">
    <citation type="journal article" date="2020" name="Int. J. Syst. Evol. Microbiol.">
        <title>Aquipluma nitroreducens gen. nov. sp. nov., a novel facultatively anaerobic bacterium isolated from a freshwater lake.</title>
        <authorList>
            <person name="Watanabe M."/>
            <person name="Kojima H."/>
            <person name="Fukui M."/>
        </authorList>
    </citation>
    <scope>NUCLEOTIDE SEQUENCE</scope>
    <source>
        <strain evidence="4">MeG22</strain>
    </source>
</reference>
<dbReference type="Gene3D" id="3.40.50.2300">
    <property type="match status" value="1"/>
</dbReference>
<keyword evidence="5" id="KW-1185">Reference proteome</keyword>
<dbReference type="EMBL" id="AP018694">
    <property type="protein sequence ID" value="BBE17002.1"/>
    <property type="molecule type" value="Genomic_DNA"/>
</dbReference>
<accession>A0A5K7S652</accession>
<organism evidence="4 5">
    <name type="scientific">Aquipluma nitroreducens</name>
    <dbReference type="NCBI Taxonomy" id="2010828"/>
    <lineage>
        <taxon>Bacteria</taxon>
        <taxon>Pseudomonadati</taxon>
        <taxon>Bacteroidota</taxon>
        <taxon>Bacteroidia</taxon>
        <taxon>Marinilabiliales</taxon>
        <taxon>Prolixibacteraceae</taxon>
        <taxon>Aquipluma</taxon>
    </lineage>
</organism>
<evidence type="ECO:0000256" key="2">
    <source>
        <dbReference type="PROSITE-ProRule" id="PRU00169"/>
    </source>
</evidence>